<dbReference type="Proteomes" id="UP000251956">
    <property type="component" value="Unassembled WGS sequence"/>
</dbReference>
<dbReference type="CDD" id="cd03454">
    <property type="entry name" value="YdeM"/>
    <property type="match status" value="1"/>
</dbReference>
<proteinExistence type="predicted"/>
<dbReference type="Gene3D" id="3.10.129.10">
    <property type="entry name" value="Hotdog Thioesterase"/>
    <property type="match status" value="1"/>
</dbReference>
<dbReference type="SUPFAM" id="SSF54637">
    <property type="entry name" value="Thioesterase/thiol ester dehydrase-isomerase"/>
    <property type="match status" value="1"/>
</dbReference>
<evidence type="ECO:0000313" key="3">
    <source>
        <dbReference type="Proteomes" id="UP000251956"/>
    </source>
</evidence>
<comment type="caution">
    <text evidence="2">The sequence shown here is derived from an EMBL/GenBank/DDBJ whole genome shotgun (WGS) entry which is preliminary data.</text>
</comment>
<dbReference type="RefSeq" id="WP_112126780.1">
    <property type="nucleotide sequence ID" value="NZ_QMBQ01000002.1"/>
</dbReference>
<dbReference type="InterPro" id="IPR002539">
    <property type="entry name" value="MaoC-like_dom"/>
</dbReference>
<organism evidence="2 3">
    <name type="scientific">Mesorhizobium atlanticum</name>
    <dbReference type="NCBI Taxonomy" id="2233532"/>
    <lineage>
        <taxon>Bacteria</taxon>
        <taxon>Pseudomonadati</taxon>
        <taxon>Pseudomonadota</taxon>
        <taxon>Alphaproteobacteria</taxon>
        <taxon>Hyphomicrobiales</taxon>
        <taxon>Phyllobacteriaceae</taxon>
        <taxon>Mesorhizobium</taxon>
    </lineage>
</organism>
<accession>A0A330GW39</accession>
<dbReference type="InterPro" id="IPR052342">
    <property type="entry name" value="MCH/BMMD"/>
</dbReference>
<gene>
    <name evidence="2" type="ORF">DPM35_08280</name>
</gene>
<keyword evidence="3" id="KW-1185">Reference proteome</keyword>
<dbReference type="PANTHER" id="PTHR43664:SF1">
    <property type="entry name" value="BETA-METHYLMALYL-COA DEHYDRATASE"/>
    <property type="match status" value="1"/>
</dbReference>
<feature type="domain" description="MaoC-like" evidence="1">
    <location>
        <begin position="21"/>
        <end position="115"/>
    </location>
</feature>
<sequence>MTGKTWAYEDFAEGASLDLGSKDVSAAEIIEFASEFDPQPMHLDEEAGKASILGGLSASGWHTCAMFMRMLCDAFLLDSTSQGSPGIEHVKWKKPVLAGDRLTGKVTILSKRQSKSRPQLGLITMRSELLNQRGECVFELENTGMFLARDAAQGQS</sequence>
<dbReference type="Pfam" id="PF01575">
    <property type="entry name" value="MaoC_dehydratas"/>
    <property type="match status" value="1"/>
</dbReference>
<dbReference type="OrthoDB" id="9797938at2"/>
<dbReference type="PANTHER" id="PTHR43664">
    <property type="entry name" value="MONOAMINE OXIDASE-RELATED"/>
    <property type="match status" value="1"/>
</dbReference>
<evidence type="ECO:0000313" key="2">
    <source>
        <dbReference type="EMBL" id="RAZ78544.1"/>
    </source>
</evidence>
<dbReference type="InterPro" id="IPR029069">
    <property type="entry name" value="HotDog_dom_sf"/>
</dbReference>
<dbReference type="AlphaFoldDB" id="A0A330GW39"/>
<name>A0A330GW39_9HYPH</name>
<reference evidence="3" key="1">
    <citation type="submission" date="2018-06" db="EMBL/GenBank/DDBJ databases">
        <authorList>
            <person name="Helene L.C."/>
            <person name="Dall'Agnol R."/>
            <person name="Delamuta J.R."/>
            <person name="Hungria M."/>
        </authorList>
    </citation>
    <scope>NUCLEOTIDE SEQUENCE [LARGE SCALE GENOMIC DNA]</scope>
    <source>
        <strain evidence="3">CNPSo 3140</strain>
    </source>
</reference>
<protein>
    <submittedName>
        <fullName evidence="2">Enoyl-CoA hydratase</fullName>
    </submittedName>
</protein>
<reference evidence="2 3" key="2">
    <citation type="submission" date="2018-07" db="EMBL/GenBank/DDBJ databases">
        <title>Diversity of Mesorhizobium strains in Brazil.</title>
        <authorList>
            <person name="Helene L.C.F."/>
            <person name="Dall'Agnol R."/>
            <person name="Delamuta J.R.M."/>
            <person name="Hungria M."/>
        </authorList>
    </citation>
    <scope>NUCLEOTIDE SEQUENCE [LARGE SCALE GENOMIC DNA]</scope>
    <source>
        <strain evidence="2 3">CNPSo 3140</strain>
    </source>
</reference>
<dbReference type="EMBL" id="QMBQ01000002">
    <property type="protein sequence ID" value="RAZ78544.1"/>
    <property type="molecule type" value="Genomic_DNA"/>
</dbReference>
<evidence type="ECO:0000259" key="1">
    <source>
        <dbReference type="Pfam" id="PF01575"/>
    </source>
</evidence>